<dbReference type="GO" id="GO:0032587">
    <property type="term" value="C:ruffle membrane"/>
    <property type="evidence" value="ECO:0007669"/>
    <property type="project" value="TreeGrafter"/>
</dbReference>
<feature type="coiled-coil region" evidence="9">
    <location>
        <begin position="820"/>
        <end position="857"/>
    </location>
</feature>
<evidence type="ECO:0000256" key="5">
    <source>
        <dbReference type="ARBA" id="ARBA00022723"/>
    </source>
</evidence>
<dbReference type="Proteomes" id="UP001497482">
    <property type="component" value="Chromosome 19"/>
</dbReference>
<dbReference type="SUPFAM" id="SSF57889">
    <property type="entry name" value="Cysteine-rich domain"/>
    <property type="match status" value="1"/>
</dbReference>
<keyword evidence="15" id="KW-1185">Reference proteome</keyword>
<dbReference type="PROSITE" id="PS50010">
    <property type="entry name" value="DH_2"/>
    <property type="match status" value="1"/>
</dbReference>
<dbReference type="InterPro" id="IPR001849">
    <property type="entry name" value="PH_domain"/>
</dbReference>
<dbReference type="SMART" id="SM00233">
    <property type="entry name" value="PH"/>
    <property type="match status" value="1"/>
</dbReference>
<keyword evidence="8 9" id="KW-0175">Coiled coil</keyword>
<dbReference type="Pfam" id="PF17838">
    <property type="entry name" value="PH_16"/>
    <property type="match status" value="1"/>
</dbReference>
<reference evidence="14 15" key="1">
    <citation type="submission" date="2024-04" db="EMBL/GenBank/DDBJ databases">
        <authorList>
            <person name="Waldvogel A.-M."/>
            <person name="Schoenle A."/>
        </authorList>
    </citation>
    <scope>NUCLEOTIDE SEQUENCE [LARGE SCALE GENOMIC DNA]</scope>
</reference>
<keyword evidence="6" id="KW-0863">Zinc-finger</keyword>
<dbReference type="PROSITE" id="PS50081">
    <property type="entry name" value="ZF_DAG_PE_2"/>
    <property type="match status" value="1"/>
</dbReference>
<dbReference type="Gene3D" id="3.30.60.20">
    <property type="match status" value="1"/>
</dbReference>
<dbReference type="Gene3D" id="1.20.900.10">
    <property type="entry name" value="Dbl homology (DH) domain"/>
    <property type="match status" value="1"/>
</dbReference>
<evidence type="ECO:0000256" key="10">
    <source>
        <dbReference type="SAM" id="MobiDB-lite"/>
    </source>
</evidence>
<evidence type="ECO:0000256" key="6">
    <source>
        <dbReference type="ARBA" id="ARBA00022771"/>
    </source>
</evidence>
<dbReference type="AlphaFoldDB" id="A0AAV2KPL3"/>
<dbReference type="InterPro" id="IPR035899">
    <property type="entry name" value="DBL_dom_sf"/>
</dbReference>
<keyword evidence="4" id="KW-0344">Guanine-nucleotide releasing factor</keyword>
<evidence type="ECO:0000259" key="12">
    <source>
        <dbReference type="PROSITE" id="PS50010"/>
    </source>
</evidence>
<dbReference type="GO" id="GO:0008017">
    <property type="term" value="F:microtubule binding"/>
    <property type="evidence" value="ECO:0007669"/>
    <property type="project" value="TreeGrafter"/>
</dbReference>
<feature type="domain" description="DH" evidence="12">
    <location>
        <begin position="309"/>
        <end position="505"/>
    </location>
</feature>
<dbReference type="SMART" id="SM00325">
    <property type="entry name" value="RhoGEF"/>
    <property type="match status" value="1"/>
</dbReference>
<dbReference type="FunFam" id="2.30.29.30:FF:000021">
    <property type="entry name" value="Rho guanine nucleotide exchange factor 2"/>
    <property type="match status" value="1"/>
</dbReference>
<dbReference type="InterPro" id="IPR000219">
    <property type="entry name" value="DH_dom"/>
</dbReference>
<dbReference type="GO" id="GO:0007015">
    <property type="term" value="P:actin filament organization"/>
    <property type="evidence" value="ECO:0007669"/>
    <property type="project" value="TreeGrafter"/>
</dbReference>
<evidence type="ECO:0000256" key="2">
    <source>
        <dbReference type="ARBA" id="ARBA00022490"/>
    </source>
</evidence>
<feature type="compositionally biased region" description="Basic and acidic residues" evidence="10">
    <location>
        <begin position="93"/>
        <end position="107"/>
    </location>
</feature>
<dbReference type="GO" id="GO:0008270">
    <property type="term" value="F:zinc ion binding"/>
    <property type="evidence" value="ECO:0007669"/>
    <property type="project" value="UniProtKB-KW"/>
</dbReference>
<keyword evidence="2" id="KW-0963">Cytoplasm</keyword>
<protein>
    <submittedName>
        <fullName evidence="14">Uncharacterized protein</fullName>
    </submittedName>
</protein>
<dbReference type="GO" id="GO:0045666">
    <property type="term" value="P:positive regulation of neuron differentiation"/>
    <property type="evidence" value="ECO:0007669"/>
    <property type="project" value="TreeGrafter"/>
</dbReference>
<dbReference type="GO" id="GO:0000902">
    <property type="term" value="P:cell morphogenesis"/>
    <property type="evidence" value="ECO:0007669"/>
    <property type="project" value="TreeGrafter"/>
</dbReference>
<evidence type="ECO:0000256" key="8">
    <source>
        <dbReference type="ARBA" id="ARBA00023054"/>
    </source>
</evidence>
<proteinExistence type="predicted"/>
<keyword evidence="3" id="KW-0597">Phosphoprotein</keyword>
<organism evidence="14 15">
    <name type="scientific">Knipowitschia caucasica</name>
    <name type="common">Caucasian dwarf goby</name>
    <name type="synonym">Pomatoschistus caucasicus</name>
    <dbReference type="NCBI Taxonomy" id="637954"/>
    <lineage>
        <taxon>Eukaryota</taxon>
        <taxon>Metazoa</taxon>
        <taxon>Chordata</taxon>
        <taxon>Craniata</taxon>
        <taxon>Vertebrata</taxon>
        <taxon>Euteleostomi</taxon>
        <taxon>Actinopterygii</taxon>
        <taxon>Neopterygii</taxon>
        <taxon>Teleostei</taxon>
        <taxon>Neoteleostei</taxon>
        <taxon>Acanthomorphata</taxon>
        <taxon>Gobiaria</taxon>
        <taxon>Gobiiformes</taxon>
        <taxon>Gobioidei</taxon>
        <taxon>Gobiidae</taxon>
        <taxon>Gobiinae</taxon>
        <taxon>Knipowitschia</taxon>
    </lineage>
</organism>
<dbReference type="GO" id="GO:0035023">
    <property type="term" value="P:regulation of Rho protein signal transduction"/>
    <property type="evidence" value="ECO:0007669"/>
    <property type="project" value="TreeGrafter"/>
</dbReference>
<dbReference type="SMART" id="SM00109">
    <property type="entry name" value="C1"/>
    <property type="match status" value="1"/>
</dbReference>
<dbReference type="GO" id="GO:0005856">
    <property type="term" value="C:cytoskeleton"/>
    <property type="evidence" value="ECO:0007669"/>
    <property type="project" value="TreeGrafter"/>
</dbReference>
<dbReference type="SUPFAM" id="SSF48065">
    <property type="entry name" value="DBL homology domain (DH-domain)"/>
    <property type="match status" value="1"/>
</dbReference>
<dbReference type="CDD" id="cd00160">
    <property type="entry name" value="RhoGEF"/>
    <property type="match status" value="1"/>
</dbReference>
<dbReference type="InterPro" id="IPR041020">
    <property type="entry name" value="PH_16"/>
</dbReference>
<dbReference type="PROSITE" id="PS00479">
    <property type="entry name" value="ZF_DAG_PE_1"/>
    <property type="match status" value="1"/>
</dbReference>
<gene>
    <name evidence="14" type="ORF">KC01_LOCUS19576</name>
</gene>
<keyword evidence="5" id="KW-0479">Metal-binding</keyword>
<dbReference type="Pfam" id="PF00621">
    <property type="entry name" value="RhoGEF"/>
    <property type="match status" value="1"/>
</dbReference>
<comment type="subcellular location">
    <subcellularLocation>
        <location evidence="1">Cytoplasm</location>
    </subcellularLocation>
</comment>
<evidence type="ECO:0000313" key="15">
    <source>
        <dbReference type="Proteomes" id="UP001497482"/>
    </source>
</evidence>
<dbReference type="Gene3D" id="2.30.29.30">
    <property type="entry name" value="Pleckstrin-homology domain (PH domain)/Phosphotyrosine-binding domain (PTB)"/>
    <property type="match status" value="1"/>
</dbReference>
<feature type="domain" description="PH" evidence="11">
    <location>
        <begin position="545"/>
        <end position="645"/>
    </location>
</feature>
<dbReference type="InterPro" id="IPR011993">
    <property type="entry name" value="PH-like_dom_sf"/>
</dbReference>
<dbReference type="SUPFAM" id="SSF50729">
    <property type="entry name" value="PH domain-like"/>
    <property type="match status" value="1"/>
</dbReference>
<accession>A0AAV2KPL3</accession>
<evidence type="ECO:0000256" key="7">
    <source>
        <dbReference type="ARBA" id="ARBA00022833"/>
    </source>
</evidence>
<dbReference type="PROSITE" id="PS50003">
    <property type="entry name" value="PH_DOMAIN"/>
    <property type="match status" value="1"/>
</dbReference>
<evidence type="ECO:0000259" key="11">
    <source>
        <dbReference type="PROSITE" id="PS50003"/>
    </source>
</evidence>
<evidence type="ECO:0000256" key="3">
    <source>
        <dbReference type="ARBA" id="ARBA00022553"/>
    </source>
</evidence>
<dbReference type="PANTHER" id="PTHR13944:SF20">
    <property type="entry name" value="RHO GUANINE NUCLEOTIDE EXCHANGE FACTOR 2"/>
    <property type="match status" value="1"/>
</dbReference>
<dbReference type="GO" id="GO:0005085">
    <property type="term" value="F:guanyl-nucleotide exchange factor activity"/>
    <property type="evidence" value="ECO:0007669"/>
    <property type="project" value="UniProtKB-KW"/>
</dbReference>
<evidence type="ECO:0000256" key="4">
    <source>
        <dbReference type="ARBA" id="ARBA00022658"/>
    </source>
</evidence>
<name>A0AAV2KPL3_KNICA</name>
<sequence>MELYNSSVSPNYQEEQAIAKAVVGEPEVWGLAQRIEQGWNYLDVALLLCVVDIVMTTPPIIHLLSVDMNMWSCLRVPSIAQVRILTKVQQEKSREMSLQNKDRESKERRARAASSTHLFTSMTVSGTTMCSACSKRITAKEALNCALCGITVHSHCQDGCLDCSKTKHRPKTAVINTSVQNEAVKPKARRLPERPSSAIYASDSFRRSILGSCRGRGLSLSKSVSSNNIVGFLSEESSLGLRRILSQSTDSLIFRSRALSVESLSDDGEAQYSNALEDTEVEAQHFTADSWSLAVERSYLHKHHRAVIKRQDVIYELIQTELHHMRTLRILERVYRQSLQDELHLEASTVEALFPQLEHLCHIHGRFLTQLLQRRTESMEPGSSRNFTIQRIGDVLLEQFSGQPAEDMRKTYAEFCTRHLKAVKVYKETLSKDKRVQAFIQRVSRSPALRRHGYPECILLVTQRICKYPVLMQRILDSTVDEEEASSLSQAHLKARELLTAIEQQMDELQKSQRVEEIHSILDPKVVARVRDGRVFRPEELLRRSLLHEGTLFWKSPGSRLKEVQVLLMTDILVFLQEKDQKYIFTSLDKPPVLSLQNLMVRAIANQDRGMFCISDASPPEMYELHAASKDERNVWSQHILQAVRKCPSREAFPLIESEHKARIRRLKADLQHKDGEVLELLHQRVALFSELSELSSGQSLHSVNPRSLFRADTLQAPRAERLLLEATKEVDTLSDLLLGSSGTTSAEHSPMCHGEVSPNGALAHKEICQRLLSLSTGLHALQGAVIKQDSILELLLQPEEEWRCRAQGDSPELGAIGELALLQRQHSLLQDELLRLRDAEARFKHSERERVRLEQHMRRVIGVSQGAAATKKLCTVRWQSQELQDVSDEEVLTDEDDFKEGRAV</sequence>
<dbReference type="InterPro" id="IPR051632">
    <property type="entry name" value="Rho_GEF"/>
</dbReference>
<evidence type="ECO:0000313" key="14">
    <source>
        <dbReference type="EMBL" id="CAL1589999.1"/>
    </source>
</evidence>
<dbReference type="FunFam" id="1.20.900.10:FF:000004">
    <property type="entry name" value="Rho guanine nucleotide exchange factor 2"/>
    <property type="match status" value="1"/>
</dbReference>
<evidence type="ECO:0000256" key="9">
    <source>
        <dbReference type="SAM" id="Coils"/>
    </source>
</evidence>
<dbReference type="EMBL" id="OZ035841">
    <property type="protein sequence ID" value="CAL1589999.1"/>
    <property type="molecule type" value="Genomic_DNA"/>
</dbReference>
<feature type="domain" description="Phorbol-ester/DAG-type" evidence="13">
    <location>
        <begin position="116"/>
        <end position="163"/>
    </location>
</feature>
<feature type="region of interest" description="Disordered" evidence="10">
    <location>
        <begin position="93"/>
        <end position="112"/>
    </location>
</feature>
<evidence type="ECO:0000256" key="1">
    <source>
        <dbReference type="ARBA" id="ARBA00004496"/>
    </source>
</evidence>
<dbReference type="InterPro" id="IPR046349">
    <property type="entry name" value="C1-like_sf"/>
</dbReference>
<dbReference type="GO" id="GO:0005737">
    <property type="term" value="C:cytoplasm"/>
    <property type="evidence" value="ECO:0007669"/>
    <property type="project" value="UniProtKB-SubCell"/>
</dbReference>
<dbReference type="InterPro" id="IPR002219">
    <property type="entry name" value="PKC_DAG/PE"/>
</dbReference>
<keyword evidence="7" id="KW-0862">Zinc</keyword>
<dbReference type="PANTHER" id="PTHR13944">
    <property type="entry name" value="AGAP007712-PA"/>
    <property type="match status" value="1"/>
</dbReference>
<evidence type="ECO:0000259" key="13">
    <source>
        <dbReference type="PROSITE" id="PS50081"/>
    </source>
</evidence>